<organism evidence="1">
    <name type="scientific">Echinococcus granulosus</name>
    <name type="common">Hydatid tapeworm</name>
    <dbReference type="NCBI Taxonomy" id="6210"/>
    <lineage>
        <taxon>Eukaryota</taxon>
        <taxon>Metazoa</taxon>
        <taxon>Spiralia</taxon>
        <taxon>Lophotrochozoa</taxon>
        <taxon>Platyhelminthes</taxon>
        <taxon>Cestoda</taxon>
        <taxon>Eucestoda</taxon>
        <taxon>Cyclophyllidea</taxon>
        <taxon>Taeniidae</taxon>
        <taxon>Echinococcus</taxon>
        <taxon>Echinococcus granulosus group</taxon>
    </lineage>
</organism>
<accession>A0A068WU27</accession>
<sequence>MEAEVTNSTAGVDESNQNIRNVVISAAVRLDLLRDAWFRSSHVPWWSWWCRRWTQKWNGLQRPSIWSTRLPGGNGSRCDAPQRSNFSCFTWNVHAESS</sequence>
<dbReference type="EMBL" id="LK028585">
    <property type="protein sequence ID" value="CDS21993.1"/>
    <property type="molecule type" value="Genomic_DNA"/>
</dbReference>
<dbReference type="WBParaSite" id="EgrG_000068500">
    <property type="protein sequence ID" value="EgrG_000068500"/>
    <property type="gene ID" value="EgrG_000068500"/>
</dbReference>
<name>A0A068WU27_ECHGR</name>
<evidence type="ECO:0000313" key="1">
    <source>
        <dbReference type="EMBL" id="CDS21993.1"/>
    </source>
</evidence>
<dbReference type="AlphaFoldDB" id="A0A068WU27"/>
<reference evidence="1" key="2">
    <citation type="submission" date="2014-06" db="EMBL/GenBank/DDBJ databases">
        <authorList>
            <person name="Aslett M."/>
        </authorList>
    </citation>
    <scope>NUCLEOTIDE SEQUENCE</scope>
</reference>
<reference evidence="1 2" key="1">
    <citation type="journal article" date="2013" name="Nature">
        <title>The genomes of four tapeworm species reveal adaptations to parasitism.</title>
        <authorList>
            <person name="Tsai I.J."/>
            <person name="Zarowiecki M."/>
            <person name="Holroyd N."/>
            <person name="Garciarrubio A."/>
            <person name="Sanchez-Flores A."/>
            <person name="Brooks K.L."/>
            <person name="Tracey A."/>
            <person name="Bobes R.J."/>
            <person name="Fragoso G."/>
            <person name="Sciutto E."/>
            <person name="Aslett M."/>
            <person name="Beasley H."/>
            <person name="Bennett H.M."/>
            <person name="Cai J."/>
            <person name="Camicia F."/>
            <person name="Clark R."/>
            <person name="Cucher M."/>
            <person name="De Silva N."/>
            <person name="Day T.A."/>
            <person name="Deplazes P."/>
            <person name="Estrada K."/>
            <person name="Fernandez C."/>
            <person name="Holland P.W."/>
            <person name="Hou J."/>
            <person name="Hu S."/>
            <person name="Huckvale T."/>
            <person name="Hung S.S."/>
            <person name="Kamenetzky L."/>
            <person name="Keane J.A."/>
            <person name="Kiss F."/>
            <person name="Koziol U."/>
            <person name="Lambert O."/>
            <person name="Liu K."/>
            <person name="Luo X."/>
            <person name="Luo Y."/>
            <person name="Macchiaroli N."/>
            <person name="Nichol S."/>
            <person name="Paps J."/>
            <person name="Parkinson J."/>
            <person name="Pouchkina-Stantcheva N."/>
            <person name="Riddiford N."/>
            <person name="Rosenzvit M."/>
            <person name="Salinas G."/>
            <person name="Wasmuth J.D."/>
            <person name="Zamanian M."/>
            <person name="Zheng Y."/>
            <person name="Cai X."/>
            <person name="Soberon X."/>
            <person name="Olson P.D."/>
            <person name="Laclette J.P."/>
            <person name="Brehm K."/>
            <person name="Berriman M."/>
            <person name="Garciarrubio A."/>
            <person name="Bobes R.J."/>
            <person name="Fragoso G."/>
            <person name="Sanchez-Flores A."/>
            <person name="Estrada K."/>
            <person name="Cevallos M.A."/>
            <person name="Morett E."/>
            <person name="Gonzalez V."/>
            <person name="Portillo T."/>
            <person name="Ochoa-Leyva A."/>
            <person name="Jose M.V."/>
            <person name="Sciutto E."/>
            <person name="Landa A."/>
            <person name="Jimenez L."/>
            <person name="Valdes V."/>
            <person name="Carrero J.C."/>
            <person name="Larralde C."/>
            <person name="Morales-Montor J."/>
            <person name="Limon-Lason J."/>
            <person name="Soberon X."/>
            <person name="Laclette J.P."/>
        </authorList>
    </citation>
    <scope>NUCLEOTIDE SEQUENCE [LARGE SCALE GENOMIC DNA]</scope>
</reference>
<gene>
    <name evidence="1" type="ORF">EgrG_000068500</name>
</gene>
<dbReference type="Proteomes" id="UP000492820">
    <property type="component" value="Unassembled WGS sequence"/>
</dbReference>
<evidence type="ECO:0000313" key="2">
    <source>
        <dbReference type="Proteomes" id="UP000492820"/>
    </source>
</evidence>
<reference evidence="3" key="3">
    <citation type="submission" date="2020-10" db="UniProtKB">
        <authorList>
            <consortium name="WormBaseParasite"/>
        </authorList>
    </citation>
    <scope>IDENTIFICATION</scope>
</reference>
<proteinExistence type="predicted"/>
<protein>
    <submittedName>
        <fullName evidence="1 3">Uncharacterized protein</fullName>
    </submittedName>
</protein>
<evidence type="ECO:0000313" key="3">
    <source>
        <dbReference type="WBParaSite" id="EgrG_000068500"/>
    </source>
</evidence>